<keyword evidence="1" id="KW-0678">Repressor</keyword>
<dbReference type="EMBL" id="JBHSON010000061">
    <property type="protein sequence ID" value="MFC5750972.1"/>
    <property type="molecule type" value="Genomic_DNA"/>
</dbReference>
<sequence>MRSAAKVFASKGFSAATVRDVADEADMLSGSLYYYFDSKEAMVEAVVVEYLDRLIRDNARAVEESEGPVEILENLIAVGLRGLTTYRSELTILQNDWPYVRSMPGVAERLPKVESVWLESIQRGVEEGLIRPVHDVRMIYRTLMGAVQGAVRWFDPKGKVGIDDVIAVQTTILLSGIKVDRD</sequence>
<dbReference type="PANTHER" id="PTHR30055:SF175">
    <property type="entry name" value="HTH-TYPE TRANSCRIPTIONAL REPRESSOR KSTR2"/>
    <property type="match status" value="1"/>
</dbReference>
<dbReference type="InterPro" id="IPR036271">
    <property type="entry name" value="Tet_transcr_reg_TetR-rel_C_sf"/>
</dbReference>
<dbReference type="InterPro" id="IPR041490">
    <property type="entry name" value="KstR2_TetR_C"/>
</dbReference>
<evidence type="ECO:0000256" key="3">
    <source>
        <dbReference type="ARBA" id="ARBA00023125"/>
    </source>
</evidence>
<gene>
    <name evidence="7" type="ORF">ACFPZN_35595</name>
</gene>
<dbReference type="PROSITE" id="PS50977">
    <property type="entry name" value="HTH_TETR_2"/>
    <property type="match status" value="1"/>
</dbReference>
<protein>
    <submittedName>
        <fullName evidence="7">TetR/AcrR family transcriptional regulator</fullName>
    </submittedName>
</protein>
<evidence type="ECO:0000256" key="4">
    <source>
        <dbReference type="ARBA" id="ARBA00023163"/>
    </source>
</evidence>
<proteinExistence type="predicted"/>
<dbReference type="SUPFAM" id="SSF48498">
    <property type="entry name" value="Tetracyclin repressor-like, C-terminal domain"/>
    <property type="match status" value="1"/>
</dbReference>
<evidence type="ECO:0000313" key="7">
    <source>
        <dbReference type="EMBL" id="MFC5750972.1"/>
    </source>
</evidence>
<comment type="caution">
    <text evidence="7">The sequence shown here is derived from an EMBL/GenBank/DDBJ whole genome shotgun (WGS) entry which is preliminary data.</text>
</comment>
<feature type="DNA-binding region" description="H-T-H motif" evidence="5">
    <location>
        <begin position="17"/>
        <end position="36"/>
    </location>
</feature>
<evidence type="ECO:0000313" key="8">
    <source>
        <dbReference type="Proteomes" id="UP001596074"/>
    </source>
</evidence>
<dbReference type="PANTHER" id="PTHR30055">
    <property type="entry name" value="HTH-TYPE TRANSCRIPTIONAL REGULATOR RUTR"/>
    <property type="match status" value="1"/>
</dbReference>
<name>A0ABW1A8B9_9ACTN</name>
<evidence type="ECO:0000259" key="6">
    <source>
        <dbReference type="PROSITE" id="PS50977"/>
    </source>
</evidence>
<dbReference type="Pfam" id="PF00440">
    <property type="entry name" value="TetR_N"/>
    <property type="match status" value="1"/>
</dbReference>
<keyword evidence="2" id="KW-0805">Transcription regulation</keyword>
<dbReference type="Pfam" id="PF17932">
    <property type="entry name" value="TetR_C_24"/>
    <property type="match status" value="1"/>
</dbReference>
<keyword evidence="3 5" id="KW-0238">DNA-binding</keyword>
<keyword evidence="4" id="KW-0804">Transcription</keyword>
<dbReference type="Gene3D" id="1.10.357.10">
    <property type="entry name" value="Tetracycline Repressor, domain 2"/>
    <property type="match status" value="1"/>
</dbReference>
<evidence type="ECO:0000256" key="5">
    <source>
        <dbReference type="PROSITE-ProRule" id="PRU00335"/>
    </source>
</evidence>
<dbReference type="InterPro" id="IPR050109">
    <property type="entry name" value="HTH-type_TetR-like_transc_reg"/>
</dbReference>
<dbReference type="Proteomes" id="UP001596074">
    <property type="component" value="Unassembled WGS sequence"/>
</dbReference>
<organism evidence="7 8">
    <name type="scientific">Actinomadura rugatobispora</name>
    <dbReference type="NCBI Taxonomy" id="1994"/>
    <lineage>
        <taxon>Bacteria</taxon>
        <taxon>Bacillati</taxon>
        <taxon>Actinomycetota</taxon>
        <taxon>Actinomycetes</taxon>
        <taxon>Streptosporangiales</taxon>
        <taxon>Thermomonosporaceae</taxon>
        <taxon>Actinomadura</taxon>
    </lineage>
</organism>
<evidence type="ECO:0000256" key="1">
    <source>
        <dbReference type="ARBA" id="ARBA00022491"/>
    </source>
</evidence>
<keyword evidence="8" id="KW-1185">Reference proteome</keyword>
<dbReference type="Gene3D" id="1.10.10.60">
    <property type="entry name" value="Homeodomain-like"/>
    <property type="match status" value="1"/>
</dbReference>
<accession>A0ABW1A8B9</accession>
<dbReference type="RefSeq" id="WP_378286830.1">
    <property type="nucleotide sequence ID" value="NZ_JBHSON010000061.1"/>
</dbReference>
<feature type="domain" description="HTH tetR-type" evidence="6">
    <location>
        <begin position="1"/>
        <end position="54"/>
    </location>
</feature>
<dbReference type="SUPFAM" id="SSF46689">
    <property type="entry name" value="Homeodomain-like"/>
    <property type="match status" value="1"/>
</dbReference>
<dbReference type="InterPro" id="IPR009057">
    <property type="entry name" value="Homeodomain-like_sf"/>
</dbReference>
<evidence type="ECO:0000256" key="2">
    <source>
        <dbReference type="ARBA" id="ARBA00023015"/>
    </source>
</evidence>
<dbReference type="InterPro" id="IPR001647">
    <property type="entry name" value="HTH_TetR"/>
</dbReference>
<reference evidence="8" key="1">
    <citation type="journal article" date="2019" name="Int. J. Syst. Evol. Microbiol.">
        <title>The Global Catalogue of Microorganisms (GCM) 10K type strain sequencing project: providing services to taxonomists for standard genome sequencing and annotation.</title>
        <authorList>
            <consortium name="The Broad Institute Genomics Platform"/>
            <consortium name="The Broad Institute Genome Sequencing Center for Infectious Disease"/>
            <person name="Wu L."/>
            <person name="Ma J."/>
        </authorList>
    </citation>
    <scope>NUCLEOTIDE SEQUENCE [LARGE SCALE GENOMIC DNA]</scope>
    <source>
        <strain evidence="8">KCTC 42087</strain>
    </source>
</reference>